<name>A0AA39FXT0_9HYME</name>
<organism evidence="3 4">
    <name type="scientific">Microctonus aethiopoides</name>
    <dbReference type="NCBI Taxonomy" id="144406"/>
    <lineage>
        <taxon>Eukaryota</taxon>
        <taxon>Metazoa</taxon>
        <taxon>Ecdysozoa</taxon>
        <taxon>Arthropoda</taxon>
        <taxon>Hexapoda</taxon>
        <taxon>Insecta</taxon>
        <taxon>Pterygota</taxon>
        <taxon>Neoptera</taxon>
        <taxon>Endopterygota</taxon>
        <taxon>Hymenoptera</taxon>
        <taxon>Apocrita</taxon>
        <taxon>Ichneumonoidea</taxon>
        <taxon>Braconidae</taxon>
        <taxon>Euphorinae</taxon>
        <taxon>Microctonus</taxon>
    </lineage>
</organism>
<proteinExistence type="predicted"/>
<keyword evidence="4" id="KW-1185">Reference proteome</keyword>
<evidence type="ECO:0000256" key="2">
    <source>
        <dbReference type="SAM" id="Phobius"/>
    </source>
</evidence>
<feature type="region of interest" description="Disordered" evidence="1">
    <location>
        <begin position="295"/>
        <end position="382"/>
    </location>
</feature>
<dbReference type="Proteomes" id="UP001168990">
    <property type="component" value="Unassembled WGS sequence"/>
</dbReference>
<feature type="compositionally biased region" description="Polar residues" evidence="1">
    <location>
        <begin position="328"/>
        <end position="339"/>
    </location>
</feature>
<feature type="compositionally biased region" description="Basic residues" evidence="1">
    <location>
        <begin position="340"/>
        <end position="359"/>
    </location>
</feature>
<reference evidence="3" key="2">
    <citation type="submission" date="2023-03" db="EMBL/GenBank/DDBJ databases">
        <authorList>
            <person name="Inwood S.N."/>
            <person name="Skelly J.G."/>
            <person name="Guhlin J."/>
            <person name="Harrop T.W.R."/>
            <person name="Goldson S.G."/>
            <person name="Dearden P.K."/>
        </authorList>
    </citation>
    <scope>NUCLEOTIDE SEQUENCE</scope>
    <source>
        <strain evidence="3">Irish</strain>
        <tissue evidence="3">Whole body</tissue>
    </source>
</reference>
<accession>A0AA39FXT0</accession>
<gene>
    <name evidence="3" type="ORF">PV328_001276</name>
</gene>
<keyword evidence="2" id="KW-0472">Membrane</keyword>
<evidence type="ECO:0000256" key="1">
    <source>
        <dbReference type="SAM" id="MobiDB-lite"/>
    </source>
</evidence>
<dbReference type="EMBL" id="JAQQBS010000001">
    <property type="protein sequence ID" value="KAK0177199.1"/>
    <property type="molecule type" value="Genomic_DNA"/>
</dbReference>
<feature type="transmembrane region" description="Helical" evidence="2">
    <location>
        <begin position="103"/>
        <end position="128"/>
    </location>
</feature>
<evidence type="ECO:0008006" key="5">
    <source>
        <dbReference type="Google" id="ProtNLM"/>
    </source>
</evidence>
<reference evidence="3" key="1">
    <citation type="journal article" date="2023" name="bioRxiv">
        <title>Scaffold-level genome assemblies of two parasitoid biocontrol wasps reveal the parthenogenesis mechanism and an associated novel virus.</title>
        <authorList>
            <person name="Inwood S."/>
            <person name="Skelly J."/>
            <person name="Guhlin J."/>
            <person name="Harrop T."/>
            <person name="Goldson S."/>
            <person name="Dearden P."/>
        </authorList>
    </citation>
    <scope>NUCLEOTIDE SEQUENCE</scope>
    <source>
        <strain evidence="3">Irish</strain>
        <tissue evidence="3">Whole body</tissue>
    </source>
</reference>
<sequence>MNDISMTVASTSTPNPTVSSTANDMDWFAGVAEEELLYYTNNDVDSLWTVIGSFVPPPPRPPYLPEEGIATDGLTTCDLCTWALRNDRHSSFSLDGTLAPGEFGWVLTLVIVSLISAAIGAVVMVTLLHCRRMKSAGGRVICCGVGVEDANVQEPQNSGAVGVAGGVSVIPDRPPLELDKLPPYHDVTPTPGHNVWSWLGSRRGGGAAGVVTTPLSLPPHRCAMNLPVENHYTHMQTDEALYAELDSQTASYASDLQLQLRGSSTYGGGGGGGGGGTIIPGEEDEYHELDAARLHRRYSGDSQKNETLKERRHNQRLQEPDYEMYENGPTTPISPSHNPNHQHQHQHHHHHHHHHHHLQALRNSNNTSDINPSYQNTGYTGSDAELDGQFLSSAPSSAYYSDLSSNSANQQSTIITLPTTTIVSTTAPCHQINHEPAQYRLAAINETTLSSTAITTTTPSDYI</sequence>
<keyword evidence="2" id="KW-0812">Transmembrane</keyword>
<keyword evidence="2" id="KW-1133">Transmembrane helix</keyword>
<evidence type="ECO:0000313" key="3">
    <source>
        <dbReference type="EMBL" id="KAK0177199.1"/>
    </source>
</evidence>
<evidence type="ECO:0000313" key="4">
    <source>
        <dbReference type="Proteomes" id="UP001168990"/>
    </source>
</evidence>
<feature type="compositionally biased region" description="Polar residues" evidence="1">
    <location>
        <begin position="361"/>
        <end position="380"/>
    </location>
</feature>
<protein>
    <recommendedName>
        <fullName evidence="5">TSC22 domain family protein 1</fullName>
    </recommendedName>
</protein>
<dbReference type="AlphaFoldDB" id="A0AA39FXT0"/>
<comment type="caution">
    <text evidence="3">The sequence shown here is derived from an EMBL/GenBank/DDBJ whole genome shotgun (WGS) entry which is preliminary data.</text>
</comment>